<dbReference type="NCBIfam" id="TIGR01127">
    <property type="entry name" value="ilvA_1Cterm"/>
    <property type="match status" value="1"/>
</dbReference>
<comment type="catalytic activity">
    <reaction evidence="1">
        <text>L-threonine = 2-oxobutanoate + NH4(+)</text>
        <dbReference type="Rhea" id="RHEA:22108"/>
        <dbReference type="ChEBI" id="CHEBI:16763"/>
        <dbReference type="ChEBI" id="CHEBI:28938"/>
        <dbReference type="ChEBI" id="CHEBI:57926"/>
        <dbReference type="EC" id="4.3.1.19"/>
    </reaction>
</comment>
<reference evidence="10 11" key="1">
    <citation type="submission" date="2018-03" db="EMBL/GenBank/DDBJ databases">
        <title>Genome assembly of novel Miniimonas species PCH200.</title>
        <authorList>
            <person name="Thakur V."/>
            <person name="Kumar V."/>
            <person name="Singh D."/>
        </authorList>
    </citation>
    <scope>NUCLEOTIDE SEQUENCE [LARGE SCALE GENOMIC DNA]</scope>
    <source>
        <strain evidence="10 11">PCH200</strain>
    </source>
</reference>
<comment type="cofactor">
    <cofactor evidence="2">
        <name>pyridoxal 5'-phosphate</name>
        <dbReference type="ChEBI" id="CHEBI:597326"/>
    </cofactor>
</comment>
<sequence>MGAPFATWWNVGPGRGVPPVAPRWQGGGVTTASPVTLDDVLRAREVLDDLLHLTPVEGSEAFSEIAGHPLMLKCEHLQRTGSFKVRGALVRLARLSDEERRRGVVAASAGNHAQGVAWAARRLGIDAVVHMPADAAIPKVEATRSYGARVVLGGDRVEDALARATAEAEAEGRTFIHPYDHVDVVAGQGTVGLEILEQVPDVGTILVPTGGGGLVAGIAAAVPAHVRVVAVQAERAAAYPASLASGVPTTVATGRTMADGIAVARPGDVPFGVLAAHGAQALTVSEDDLSRAVLSLAERAKQVVEPAGAAGIAAVIAHRGETLDGLAEPGRKVVVVLSGGNVDPIVLRKVFRHGMAAAGRYLHLRCNLSDRPGSLVGLLEAIAQVHADVVTIGHVRTGAGLGVDETAVDVEVVTKGSRHSTEVLEHVRESGYDAVVR</sequence>
<gene>
    <name evidence="10" type="ORF">C8046_16510</name>
</gene>
<comment type="similarity">
    <text evidence="3">Belongs to the serine/threonine dehydratase family.</text>
</comment>
<dbReference type="GO" id="GO:0003941">
    <property type="term" value="F:L-serine ammonia-lyase activity"/>
    <property type="evidence" value="ECO:0007669"/>
    <property type="project" value="TreeGrafter"/>
</dbReference>
<dbReference type="GO" id="GO:0004794">
    <property type="term" value="F:threonine deaminase activity"/>
    <property type="evidence" value="ECO:0007669"/>
    <property type="project" value="UniProtKB-EC"/>
</dbReference>
<dbReference type="Pfam" id="PF00291">
    <property type="entry name" value="PALP"/>
    <property type="match status" value="1"/>
</dbReference>
<name>A0A2U1ZYE4_9MICO</name>
<comment type="caution">
    <text evidence="10">The sequence shown here is derived from an EMBL/GenBank/DDBJ whole genome shotgun (WGS) entry which is preliminary data.</text>
</comment>
<dbReference type="InterPro" id="IPR050147">
    <property type="entry name" value="Ser/Thr_Dehydratase"/>
</dbReference>
<evidence type="ECO:0000256" key="6">
    <source>
        <dbReference type="ARBA" id="ARBA00023239"/>
    </source>
</evidence>
<feature type="domain" description="Tryptophan synthase beta chain-like PALP" evidence="9">
    <location>
        <begin position="53"/>
        <end position="339"/>
    </location>
</feature>
<dbReference type="CDD" id="cd01562">
    <property type="entry name" value="Thr-dehyd"/>
    <property type="match status" value="1"/>
</dbReference>
<evidence type="ECO:0000313" key="11">
    <source>
        <dbReference type="Proteomes" id="UP000245166"/>
    </source>
</evidence>
<dbReference type="AlphaFoldDB" id="A0A2U1ZYE4"/>
<evidence type="ECO:0000256" key="8">
    <source>
        <dbReference type="ARBA" id="ARBA00031427"/>
    </source>
</evidence>
<protein>
    <recommendedName>
        <fullName evidence="4">threonine ammonia-lyase</fullName>
        <ecNumber evidence="4">4.3.1.19</ecNumber>
    </recommendedName>
    <alternativeName>
        <fullName evidence="8">Threonine deaminase</fullName>
    </alternativeName>
</protein>
<dbReference type="FunFam" id="3.40.50.1100:FF:000005">
    <property type="entry name" value="Threonine dehydratase catabolic"/>
    <property type="match status" value="1"/>
</dbReference>
<dbReference type="GO" id="GO:0006567">
    <property type="term" value="P:L-threonine catabolic process"/>
    <property type="evidence" value="ECO:0007669"/>
    <property type="project" value="InterPro"/>
</dbReference>
<evidence type="ECO:0000313" key="10">
    <source>
        <dbReference type="EMBL" id="PWD52006.1"/>
    </source>
</evidence>
<organism evidence="10 11">
    <name type="scientific">Serinibacter arcticus</name>
    <dbReference type="NCBI Taxonomy" id="1655435"/>
    <lineage>
        <taxon>Bacteria</taxon>
        <taxon>Bacillati</taxon>
        <taxon>Actinomycetota</taxon>
        <taxon>Actinomycetes</taxon>
        <taxon>Micrococcales</taxon>
        <taxon>Beutenbergiaceae</taxon>
        <taxon>Serinibacter</taxon>
    </lineage>
</organism>
<dbReference type="EC" id="4.3.1.19" evidence="4"/>
<dbReference type="CDD" id="cd04886">
    <property type="entry name" value="ACT_ThrD-II-like"/>
    <property type="match status" value="1"/>
</dbReference>
<dbReference type="GO" id="GO:0006565">
    <property type="term" value="P:L-serine catabolic process"/>
    <property type="evidence" value="ECO:0007669"/>
    <property type="project" value="TreeGrafter"/>
</dbReference>
<dbReference type="InterPro" id="IPR001926">
    <property type="entry name" value="TrpB-like_PALP"/>
</dbReference>
<dbReference type="PANTHER" id="PTHR48078:SF6">
    <property type="entry name" value="L-THREONINE DEHYDRATASE CATABOLIC TDCB"/>
    <property type="match status" value="1"/>
</dbReference>
<evidence type="ECO:0000256" key="4">
    <source>
        <dbReference type="ARBA" id="ARBA00012096"/>
    </source>
</evidence>
<evidence type="ECO:0000256" key="7">
    <source>
        <dbReference type="ARBA" id="ARBA00025527"/>
    </source>
</evidence>
<dbReference type="InterPro" id="IPR036052">
    <property type="entry name" value="TrpB-like_PALP_sf"/>
</dbReference>
<evidence type="ECO:0000256" key="1">
    <source>
        <dbReference type="ARBA" id="ARBA00001274"/>
    </source>
</evidence>
<keyword evidence="6" id="KW-0456">Lyase</keyword>
<dbReference type="InterPro" id="IPR005789">
    <property type="entry name" value="Thr_deHydtase_catblc"/>
</dbReference>
<dbReference type="SUPFAM" id="SSF53686">
    <property type="entry name" value="Tryptophan synthase beta subunit-like PLP-dependent enzymes"/>
    <property type="match status" value="1"/>
</dbReference>
<evidence type="ECO:0000259" key="9">
    <source>
        <dbReference type="Pfam" id="PF00291"/>
    </source>
</evidence>
<dbReference type="GO" id="GO:0009097">
    <property type="term" value="P:isoleucine biosynthetic process"/>
    <property type="evidence" value="ECO:0007669"/>
    <property type="project" value="TreeGrafter"/>
</dbReference>
<dbReference type="InterPro" id="IPR044561">
    <property type="entry name" value="ACT_ThrD-II-like"/>
</dbReference>
<dbReference type="Proteomes" id="UP000245166">
    <property type="component" value="Unassembled WGS sequence"/>
</dbReference>
<proteinExistence type="inferred from homology"/>
<dbReference type="PANTHER" id="PTHR48078">
    <property type="entry name" value="THREONINE DEHYDRATASE, MITOCHONDRIAL-RELATED"/>
    <property type="match status" value="1"/>
</dbReference>
<keyword evidence="5" id="KW-0663">Pyridoxal phosphate</keyword>
<keyword evidence="11" id="KW-1185">Reference proteome</keyword>
<dbReference type="OrthoDB" id="9811476at2"/>
<dbReference type="EMBL" id="PYHR01000002">
    <property type="protein sequence ID" value="PWD52006.1"/>
    <property type="molecule type" value="Genomic_DNA"/>
</dbReference>
<evidence type="ECO:0000256" key="5">
    <source>
        <dbReference type="ARBA" id="ARBA00022898"/>
    </source>
</evidence>
<dbReference type="Gene3D" id="3.40.50.1100">
    <property type="match status" value="2"/>
</dbReference>
<evidence type="ECO:0000256" key="2">
    <source>
        <dbReference type="ARBA" id="ARBA00001933"/>
    </source>
</evidence>
<comment type="function">
    <text evidence="7">Catalyzes the anaerobic formation of alpha-ketobutyrate and ammonia from threonine in a two-step reaction. The first step involved a dehydration of threonine and a production of enamine intermediates (aminocrotonate), which tautomerizes to its imine form (iminobutyrate). Both intermediates are unstable and short-lived. The second step is the nonenzymatic hydrolysis of the enamine/imine intermediates to form 2-ketobutyrate and free ammonia. In the low water environment of the cell, the second step is accelerated by RidA.</text>
</comment>
<evidence type="ECO:0000256" key="3">
    <source>
        <dbReference type="ARBA" id="ARBA00010869"/>
    </source>
</evidence>
<accession>A0A2U1ZYE4</accession>